<evidence type="ECO:0000256" key="1">
    <source>
        <dbReference type="ARBA" id="ARBA00023002"/>
    </source>
</evidence>
<dbReference type="SUPFAM" id="SSF53720">
    <property type="entry name" value="ALDH-like"/>
    <property type="match status" value="1"/>
</dbReference>
<sequence length="145" mass="14765">MLALQASGASPDALALALTAALVAGNAVALLVDSTSAAQAETLQGRLRAAGLPAEVLVLLPGAAQSLTALLDDERVAGVCLLSANATTERNLLRQMAADDGAIRQLITAQELFDVRQQYRFSAEQTLTINTAAAGGNAALLAGMH</sequence>
<dbReference type="Proteomes" id="UP001209701">
    <property type="component" value="Unassembled WGS sequence"/>
</dbReference>
<dbReference type="Gene3D" id="3.40.605.10">
    <property type="entry name" value="Aldehyde Dehydrogenase, Chain A, domain 1"/>
    <property type="match status" value="1"/>
</dbReference>
<protein>
    <submittedName>
        <fullName evidence="3">Aldehyde dehydrogenase family protein</fullName>
    </submittedName>
</protein>
<feature type="domain" description="Aldehyde dehydrogenase" evidence="2">
    <location>
        <begin position="15"/>
        <end position="88"/>
    </location>
</feature>
<reference evidence="3 4" key="1">
    <citation type="submission" date="2021-11" db="EMBL/GenBank/DDBJ databases">
        <authorList>
            <person name="Liang Q."/>
            <person name="Mou H."/>
            <person name="Liu Z."/>
        </authorList>
    </citation>
    <scope>NUCLEOTIDE SEQUENCE [LARGE SCALE GENOMIC DNA]</scope>
    <source>
        <strain evidence="3 4">CHU3</strain>
    </source>
</reference>
<dbReference type="Pfam" id="PF00171">
    <property type="entry name" value="Aldedh"/>
    <property type="match status" value="1"/>
</dbReference>
<dbReference type="InterPro" id="IPR016162">
    <property type="entry name" value="Ald_DH_N"/>
</dbReference>
<evidence type="ECO:0000259" key="2">
    <source>
        <dbReference type="Pfam" id="PF00171"/>
    </source>
</evidence>
<dbReference type="InterPro" id="IPR015590">
    <property type="entry name" value="Aldehyde_DH_dom"/>
</dbReference>
<keyword evidence="1" id="KW-0560">Oxidoreductase</keyword>
<name>A0ABT2YCX4_9BURK</name>
<evidence type="ECO:0000313" key="4">
    <source>
        <dbReference type="Proteomes" id="UP001209701"/>
    </source>
</evidence>
<proteinExistence type="predicted"/>
<dbReference type="InterPro" id="IPR016161">
    <property type="entry name" value="Ald_DH/histidinol_DH"/>
</dbReference>
<keyword evidence="4" id="KW-1185">Reference proteome</keyword>
<comment type="caution">
    <text evidence="3">The sequence shown here is derived from an EMBL/GenBank/DDBJ whole genome shotgun (WGS) entry which is preliminary data.</text>
</comment>
<organism evidence="3 4">
    <name type="scientific">Roseateles oligotrophus</name>
    <dbReference type="NCBI Taxonomy" id="1769250"/>
    <lineage>
        <taxon>Bacteria</taxon>
        <taxon>Pseudomonadati</taxon>
        <taxon>Pseudomonadota</taxon>
        <taxon>Betaproteobacteria</taxon>
        <taxon>Burkholderiales</taxon>
        <taxon>Sphaerotilaceae</taxon>
        <taxon>Roseateles</taxon>
    </lineage>
</organism>
<evidence type="ECO:0000313" key="3">
    <source>
        <dbReference type="EMBL" id="MCV2367892.1"/>
    </source>
</evidence>
<gene>
    <name evidence="3" type="ORF">LNV07_07265</name>
</gene>
<accession>A0ABT2YCX4</accession>
<dbReference type="EMBL" id="JAJIRN010000003">
    <property type="protein sequence ID" value="MCV2367892.1"/>
    <property type="molecule type" value="Genomic_DNA"/>
</dbReference>